<gene>
    <name evidence="2" type="ORF">QVD17_38509</name>
</gene>
<proteinExistence type="predicted"/>
<dbReference type="InterPro" id="IPR052220">
    <property type="entry name" value="METTL25"/>
</dbReference>
<dbReference type="EMBL" id="JAUHHV010000011">
    <property type="protein sequence ID" value="KAK1406900.1"/>
    <property type="molecule type" value="Genomic_DNA"/>
</dbReference>
<dbReference type="Proteomes" id="UP001229421">
    <property type="component" value="Unassembled WGS sequence"/>
</dbReference>
<evidence type="ECO:0000313" key="2">
    <source>
        <dbReference type="EMBL" id="KAK1406900.1"/>
    </source>
</evidence>
<protein>
    <recommendedName>
        <fullName evidence="1">Methyltransferase domain-containing protein</fullName>
    </recommendedName>
</protein>
<dbReference type="AlphaFoldDB" id="A0AAD8JS95"/>
<organism evidence="2 3">
    <name type="scientific">Tagetes erecta</name>
    <name type="common">African marigold</name>
    <dbReference type="NCBI Taxonomy" id="13708"/>
    <lineage>
        <taxon>Eukaryota</taxon>
        <taxon>Viridiplantae</taxon>
        <taxon>Streptophyta</taxon>
        <taxon>Embryophyta</taxon>
        <taxon>Tracheophyta</taxon>
        <taxon>Spermatophyta</taxon>
        <taxon>Magnoliopsida</taxon>
        <taxon>eudicotyledons</taxon>
        <taxon>Gunneridae</taxon>
        <taxon>Pentapetalae</taxon>
        <taxon>asterids</taxon>
        <taxon>campanulids</taxon>
        <taxon>Asterales</taxon>
        <taxon>Asteraceae</taxon>
        <taxon>Asteroideae</taxon>
        <taxon>Heliantheae alliance</taxon>
        <taxon>Tageteae</taxon>
        <taxon>Tagetes</taxon>
    </lineage>
</organism>
<keyword evidence="3" id="KW-1185">Reference proteome</keyword>
<dbReference type="PANTHER" id="PTHR12496">
    <property type="entry name" value="CGI-41 METHYLTRANSFERASE"/>
    <property type="match status" value="1"/>
</dbReference>
<reference evidence="2" key="1">
    <citation type="journal article" date="2023" name="bioRxiv">
        <title>Improved chromosome-level genome assembly for marigold (Tagetes erecta).</title>
        <authorList>
            <person name="Jiang F."/>
            <person name="Yuan L."/>
            <person name="Wang S."/>
            <person name="Wang H."/>
            <person name="Xu D."/>
            <person name="Wang A."/>
            <person name="Fan W."/>
        </authorList>
    </citation>
    <scope>NUCLEOTIDE SEQUENCE</scope>
    <source>
        <strain evidence="2">WSJ</strain>
        <tissue evidence="2">Leaf</tissue>
    </source>
</reference>
<sequence length="256" mass="28259">MCPLLLTGLHACGDLSVTMLRAFLESKEVKAVVSIGCCYNLLSEEEDNALSGFPISRGVTSMGLHLGRNSRDLACQSADRWKIMEKDASLHNFELHAFRAAFQMLLSRHFPETLTGSPTIGRQGKALRRQQQSSKINGLATNGFSCKPDSTSGKDVPIDTCSLFKKFSQSGLHRLNLNQYHNIDFAGIWKEAEPFVGLIGPYWSLRAALGPVLETLILLDRLLFLQEQGDSVEAVMLPIFNPNISPRNVALIAKKI</sequence>
<dbReference type="Pfam" id="PF13679">
    <property type="entry name" value="Methyltransf_32"/>
    <property type="match status" value="1"/>
</dbReference>
<name>A0AAD8JS95_TARER</name>
<comment type="caution">
    <text evidence="2">The sequence shown here is derived from an EMBL/GenBank/DDBJ whole genome shotgun (WGS) entry which is preliminary data.</text>
</comment>
<dbReference type="InterPro" id="IPR025714">
    <property type="entry name" value="Methyltranfer_dom"/>
</dbReference>
<accession>A0AAD8JS95</accession>
<evidence type="ECO:0000259" key="1">
    <source>
        <dbReference type="Pfam" id="PF13679"/>
    </source>
</evidence>
<feature type="domain" description="Methyltransferase" evidence="1">
    <location>
        <begin position="5"/>
        <end position="44"/>
    </location>
</feature>
<evidence type="ECO:0000313" key="3">
    <source>
        <dbReference type="Proteomes" id="UP001229421"/>
    </source>
</evidence>
<dbReference type="PANTHER" id="PTHR12496:SF0">
    <property type="entry name" value="METHYLTRANSFERASE DOMAIN-CONTAINING PROTEIN"/>
    <property type="match status" value="1"/>
</dbReference>